<proteinExistence type="predicted"/>
<protein>
    <submittedName>
        <fullName evidence="2">Membrane AbrB-like protein</fullName>
    </submittedName>
</protein>
<comment type="caution">
    <text evidence="2">The sequence shown here is derived from an EMBL/GenBank/DDBJ whole genome shotgun (WGS) entry which is preliminary data.</text>
</comment>
<evidence type="ECO:0000313" key="3">
    <source>
        <dbReference type="Proteomes" id="UP001248709"/>
    </source>
</evidence>
<keyword evidence="1" id="KW-1133">Transmembrane helix</keyword>
<dbReference type="EMBL" id="JAUSUY010000001">
    <property type="protein sequence ID" value="MDT3424738.1"/>
    <property type="molecule type" value="Genomic_DNA"/>
</dbReference>
<feature type="transmembrane region" description="Helical" evidence="1">
    <location>
        <begin position="92"/>
        <end position="111"/>
    </location>
</feature>
<feature type="transmembrane region" description="Helical" evidence="1">
    <location>
        <begin position="12"/>
        <end position="30"/>
    </location>
</feature>
<evidence type="ECO:0000313" key="2">
    <source>
        <dbReference type="EMBL" id="MDT3424738.1"/>
    </source>
</evidence>
<dbReference type="PANTHER" id="PTHR38457">
    <property type="entry name" value="REGULATOR ABRB-RELATED"/>
    <property type="match status" value="1"/>
</dbReference>
<feature type="transmembrane region" description="Helical" evidence="1">
    <location>
        <begin position="153"/>
        <end position="174"/>
    </location>
</feature>
<gene>
    <name evidence="2" type="ORF">J2Z22_000250</name>
</gene>
<dbReference type="InterPro" id="IPR007820">
    <property type="entry name" value="AbrB_fam"/>
</dbReference>
<dbReference type="Proteomes" id="UP001248709">
    <property type="component" value="Unassembled WGS sequence"/>
</dbReference>
<dbReference type="PANTHER" id="PTHR38457:SF1">
    <property type="entry name" value="REGULATOR ABRB-RELATED"/>
    <property type="match status" value="1"/>
</dbReference>
<feature type="transmembrane region" description="Helical" evidence="1">
    <location>
        <begin position="67"/>
        <end position="86"/>
    </location>
</feature>
<dbReference type="Pfam" id="PF05145">
    <property type="entry name" value="AbrB"/>
    <property type="match status" value="1"/>
</dbReference>
<name>A0ABU3H1P8_9BACL</name>
<evidence type="ECO:0000256" key="1">
    <source>
        <dbReference type="SAM" id="Phobius"/>
    </source>
</evidence>
<dbReference type="NCBIfam" id="TIGR03082">
    <property type="entry name" value="Gneg_AbrB_dup"/>
    <property type="match status" value="2"/>
</dbReference>
<dbReference type="InterPro" id="IPR017516">
    <property type="entry name" value="AbrB_dup"/>
</dbReference>
<keyword evidence="1" id="KW-0812">Transmembrane</keyword>
<keyword evidence="3" id="KW-1185">Reference proteome</keyword>
<sequence>MQKPLCHNANVSFAVTLLSGVIGGVLFMLLRLPVPWLLGPMLAVLIGSNVTKVRFNWPAAVRNTGMMTVGYTIGLAMTATALKEIYSELPSMLMMTSALIALCAGIAAVVARLTGIDYKTVLLGSIPGGLTQMIILAEETKGIDITVVTVIQVIRLMMIIISVPLLVFGPLSGIPGGAPDAAPALASAHADWSGLFPGIILFAAMCVVCAFAGSKVNFPTPYLLGPAIGTAALQIAGLSGPALPSTLLAAAQLMIGVYVGLLLKPANLQHKLRTLLLAVLSSVLLITGAWLLSLLLELSSGASPATALLSTAPGGMDQMGLIAHEVNADLPMVAGYQLFRTFFIFFAIPPLLKLFFRVGSRVQVQAEGQRQAERQAK</sequence>
<feature type="transmembrane region" description="Helical" evidence="1">
    <location>
        <begin position="36"/>
        <end position="55"/>
    </location>
</feature>
<reference evidence="2 3" key="1">
    <citation type="submission" date="2023-07" db="EMBL/GenBank/DDBJ databases">
        <title>Genomic Encyclopedia of Type Strains, Phase IV (KMG-IV): sequencing the most valuable type-strain genomes for metagenomic binning, comparative biology and taxonomic classification.</title>
        <authorList>
            <person name="Goeker M."/>
        </authorList>
    </citation>
    <scope>NUCLEOTIDE SEQUENCE [LARGE SCALE GENOMIC DNA]</scope>
    <source>
        <strain evidence="2 3">T98</strain>
    </source>
</reference>
<accession>A0ABU3H1P8</accession>
<dbReference type="PIRSF" id="PIRSF038991">
    <property type="entry name" value="Protein_AbrB"/>
    <property type="match status" value="1"/>
</dbReference>
<feature type="transmembrane region" description="Helical" evidence="1">
    <location>
        <begin position="194"/>
        <end position="213"/>
    </location>
</feature>
<keyword evidence="1" id="KW-0472">Membrane</keyword>
<feature type="transmembrane region" description="Helical" evidence="1">
    <location>
        <begin position="338"/>
        <end position="356"/>
    </location>
</feature>
<organism evidence="2 3">
    <name type="scientific">Paenibacillus forsythiae</name>
    <dbReference type="NCBI Taxonomy" id="365616"/>
    <lineage>
        <taxon>Bacteria</taxon>
        <taxon>Bacillati</taxon>
        <taxon>Bacillota</taxon>
        <taxon>Bacilli</taxon>
        <taxon>Bacillales</taxon>
        <taxon>Paenibacillaceae</taxon>
        <taxon>Paenibacillus</taxon>
    </lineage>
</organism>
<dbReference type="RefSeq" id="WP_025696246.1">
    <property type="nucleotide sequence ID" value="NZ_JAUSUY010000001.1"/>
</dbReference>
<feature type="transmembrane region" description="Helical" evidence="1">
    <location>
        <begin position="220"/>
        <end position="239"/>
    </location>
</feature>
<feature type="transmembrane region" description="Helical" evidence="1">
    <location>
        <begin position="245"/>
        <end position="263"/>
    </location>
</feature>
<feature type="transmembrane region" description="Helical" evidence="1">
    <location>
        <begin position="275"/>
        <end position="296"/>
    </location>
</feature>